<organism evidence="2 3">
    <name type="scientific">Asaia bogorensis</name>
    <dbReference type="NCBI Taxonomy" id="91915"/>
    <lineage>
        <taxon>Bacteria</taxon>
        <taxon>Pseudomonadati</taxon>
        <taxon>Pseudomonadota</taxon>
        <taxon>Alphaproteobacteria</taxon>
        <taxon>Acetobacterales</taxon>
        <taxon>Acetobacteraceae</taxon>
        <taxon>Asaia</taxon>
    </lineage>
</organism>
<sequence length="42" mass="4653">MRQSSTLDIRPSGHTLTERAPPRLNAEGSLRDRIALSGEYSL</sequence>
<proteinExistence type="predicted"/>
<accession>A0A060QKK8</accession>
<gene>
    <name evidence="2" type="ORF">ASAP_1946</name>
</gene>
<feature type="region of interest" description="Disordered" evidence="1">
    <location>
        <begin position="1"/>
        <end position="30"/>
    </location>
</feature>
<reference evidence="2 3" key="2">
    <citation type="journal article" date="2014" name="PLoS ONE">
        <title>Evolution of mitochondria reconstructed from the energy metabolism of living bacteria.</title>
        <authorList>
            <person name="Degli Esposti M."/>
            <person name="Chouaia B."/>
            <person name="Comandatore F."/>
            <person name="Crotti E."/>
            <person name="Sassera D."/>
            <person name="Lievens P.M."/>
            <person name="Daffonchio D."/>
            <person name="Bandi C."/>
        </authorList>
    </citation>
    <scope>NUCLEOTIDE SEQUENCE [LARGE SCALE GENOMIC DNA]</scope>
    <source>
        <strain evidence="2 3">SF2.1</strain>
    </source>
</reference>
<name>A0A060QKK8_9PROT</name>
<reference evidence="2 3" key="1">
    <citation type="journal article" date="2014" name="Genome Biol. Evol.">
        <title>Acetic acid bacteria genomes reveal functional traits for adaptation to life in insect guts.</title>
        <authorList>
            <person name="Chouaia B."/>
            <person name="Gaiarsa S."/>
            <person name="Crotti E."/>
            <person name="Comandatore F."/>
            <person name="Degli Esposti M."/>
            <person name="Ricci I."/>
            <person name="Alma A."/>
            <person name="Favia G."/>
            <person name="Bandi C."/>
            <person name="Daffonchio D."/>
        </authorList>
    </citation>
    <scope>NUCLEOTIDE SEQUENCE [LARGE SCALE GENOMIC DNA]</scope>
    <source>
        <strain evidence="2 3">SF2.1</strain>
    </source>
</reference>
<dbReference type="EMBL" id="CBLX010000013">
    <property type="protein sequence ID" value="CDG39991.1"/>
    <property type="molecule type" value="Genomic_DNA"/>
</dbReference>
<protein>
    <submittedName>
        <fullName evidence="2">Uncharacterized protein</fullName>
    </submittedName>
</protein>
<evidence type="ECO:0000313" key="3">
    <source>
        <dbReference type="Proteomes" id="UP000027583"/>
    </source>
</evidence>
<evidence type="ECO:0000313" key="2">
    <source>
        <dbReference type="EMBL" id="CDG39991.1"/>
    </source>
</evidence>
<dbReference type="Proteomes" id="UP000027583">
    <property type="component" value="Unassembled WGS sequence"/>
</dbReference>
<dbReference type="AlphaFoldDB" id="A0A060QKK8"/>
<evidence type="ECO:0000256" key="1">
    <source>
        <dbReference type="SAM" id="MobiDB-lite"/>
    </source>
</evidence>
<comment type="caution">
    <text evidence="2">The sequence shown here is derived from an EMBL/GenBank/DDBJ whole genome shotgun (WGS) entry which is preliminary data.</text>
</comment>